<evidence type="ECO:0000313" key="3">
    <source>
        <dbReference type="Proteomes" id="UP000001296"/>
    </source>
</evidence>
<feature type="region of interest" description="Disordered" evidence="1">
    <location>
        <begin position="29"/>
        <end position="61"/>
    </location>
</feature>
<dbReference type="EMBL" id="CP001698">
    <property type="protein sequence ID" value="ADN02421.1"/>
    <property type="molecule type" value="Genomic_DNA"/>
</dbReference>
<organism evidence="2 3">
    <name type="scientific">Winmispira thermophila (strain ATCC 49972 / DSM 6192 / RI 19.B1)</name>
    <name type="common">Spirochaeta thermophila</name>
    <dbReference type="NCBI Taxonomy" id="665571"/>
    <lineage>
        <taxon>Bacteria</taxon>
        <taxon>Pseudomonadati</taxon>
        <taxon>Spirochaetota</taxon>
        <taxon>Spirochaetia</taxon>
        <taxon>Winmispirales</taxon>
        <taxon>Winmispiraceae</taxon>
        <taxon>Winmispira</taxon>
    </lineage>
</organism>
<evidence type="ECO:0000256" key="1">
    <source>
        <dbReference type="SAM" id="MobiDB-lite"/>
    </source>
</evidence>
<accession>E0RTP6</accession>
<dbReference type="PaxDb" id="665571-STHERM_c14810"/>
<gene>
    <name evidence="2" type="ordered locus">STHERM_c14810</name>
</gene>
<dbReference type="HOGENOM" id="CLU_792037_0_0_12"/>
<reference evidence="2 3" key="2">
    <citation type="journal article" date="2010" name="J. Bacteriol.">
        <title>Genome sequence of the polysaccharide-degrading, thermophilic anaerobe Spirochaeta thermophila DSM 6192.</title>
        <authorList>
            <person name="Angelov A."/>
            <person name="Liebl S."/>
            <person name="Ballschmiter M."/>
            <person name="Bomeke M."/>
            <person name="Lehmann R."/>
            <person name="Liesegang H."/>
            <person name="Daniel R."/>
            <person name="Liebl W."/>
        </authorList>
    </citation>
    <scope>NUCLEOTIDE SEQUENCE [LARGE SCALE GENOMIC DNA]</scope>
    <source>
        <strain evidence="3">ATCC 49972 / DSM 6192 / RI 19.B1</strain>
    </source>
</reference>
<evidence type="ECO:0000313" key="2">
    <source>
        <dbReference type="EMBL" id="ADN02421.1"/>
    </source>
</evidence>
<proteinExistence type="predicted"/>
<reference key="1">
    <citation type="submission" date="2009-08" db="EMBL/GenBank/DDBJ databases">
        <title>The genome sequence of Spirochaeta thermophila DSM6192.</title>
        <authorList>
            <person name="Angelov A."/>
            <person name="Mientus M."/>
            <person name="Wittenberg S."/>
            <person name="Lehmann R."/>
            <person name="Liesegang H."/>
            <person name="Daniel R."/>
            <person name="Liebl W."/>
        </authorList>
    </citation>
    <scope>NUCLEOTIDE SEQUENCE</scope>
    <source>
        <strain>DSM 6192</strain>
    </source>
</reference>
<protein>
    <submittedName>
        <fullName evidence="2">Uncharacterized protein</fullName>
    </submittedName>
</protein>
<dbReference type="KEGG" id="sta:STHERM_c14810"/>
<feature type="compositionally biased region" description="Low complexity" evidence="1">
    <location>
        <begin position="45"/>
        <end position="59"/>
    </location>
</feature>
<dbReference type="RefSeq" id="WP_013314261.1">
    <property type="nucleotide sequence ID" value="NC_014484.1"/>
</dbReference>
<dbReference type="Proteomes" id="UP000001296">
    <property type="component" value="Chromosome"/>
</dbReference>
<sequence length="350" mass="39001">MGLLHKVQTLKEQQGGGGLYSKARAYREGAARLSPPSQDEKKKTPQAAAPGPGESSPPGFQDQLEYLIHTLTTTPACLLYIHETFRALLRILNPEKAVWYAPDLAGTRYLPWIVRGGEEPPELSRDEVVDLLTSTDPSEGRPVQEKIFPKTSPSRILLLPFTEQRLFLPLSLVVIEGPNRPPSPSEIGTLTTILRELGTPHIRDVQHLFQILEEDPPLALRKEDCEERIASILEEDHGPLSLATLSLTPLQQKLDLSVQDLFYRRTTGCITALVNRLLKDKGNILAIHREHLLLEITGEDVDVELVLHQIWHRLCLQIGGGQCTVALQARWTSPAEGEAPPEALYTRLFS</sequence>
<dbReference type="AlphaFoldDB" id="E0RTP6"/>
<name>E0RTP6_WINT6</name>